<sequence length="662" mass="76591">MRRFLLVSLFLALLFNTLEPLKAQTKLSLKRKVVNDSIQHQGQPKAEVAIDFPNINKIPYYQDRGKLREINRLERRRDYNKALPLLQEYVNNFGIENFYRNTPMLWRLAQLYERKNDMAHAKGYYRLAIKHHRSDIEKVKLYYDSLEAKTKSFYVPLNYYYELVEYRKAVNTFQPPKGVYTNMGPDINSKYEDYGPTINANTERLIFTSRRNRGPSINSGYNEDLFYAENNNGTWNQAKSFGKPINSVYNEGSACLSKDGQTLYFARCDCPDSFGNCDLYTAKKMKNGTWGNIKNLGLQVNSPSWDSQPALSQNEDTLYFASDRLGGFGTSDIYFTFKQKNGRWAPAQNMGPVINTRENEVSPFFHPKYQVLYFSSRGQLLNNGDYDIYKTYRVNGRWQEPRNIGPLVNGKGSEYYFTIDGKSENLYYARSEENDLKNLDLFSFPLPMEAHPLAVTRLEGTLLDSVTNKPLTGIVSVIDLTSGIEVASKYIRKDGSFDFDLIDQSRYMLLIQSPDFFSVEKEIDLKQDTIFKIMTTAIDYKIPLIFKNIEFDEGRSNIKPVMEPILDRIVLFMADHPTFKLKIGGHTDSSGDVDFNTELSQKRADSIKKYIEQKGKIPEGRIEAWGYGSSEQLREEITEEDRRINRRVEFKLIKPEPANLKE</sequence>
<dbReference type="EMBL" id="CP055153">
    <property type="protein sequence ID" value="QMU29830.1"/>
    <property type="molecule type" value="Genomic_DNA"/>
</dbReference>
<keyword evidence="3" id="KW-0998">Cell outer membrane</keyword>
<dbReference type="InterPro" id="IPR011659">
    <property type="entry name" value="WD40"/>
</dbReference>
<dbReference type="InterPro" id="IPR036737">
    <property type="entry name" value="OmpA-like_sf"/>
</dbReference>
<dbReference type="GO" id="GO:0009279">
    <property type="term" value="C:cell outer membrane"/>
    <property type="evidence" value="ECO:0007669"/>
    <property type="project" value="UniProtKB-SubCell"/>
</dbReference>
<feature type="signal peptide" evidence="5">
    <location>
        <begin position="1"/>
        <end position="23"/>
    </location>
</feature>
<dbReference type="PANTHER" id="PTHR30329:SF21">
    <property type="entry name" value="LIPOPROTEIN YIAD-RELATED"/>
    <property type="match status" value="1"/>
</dbReference>
<dbReference type="PANTHER" id="PTHR30329">
    <property type="entry name" value="STATOR ELEMENT OF FLAGELLAR MOTOR COMPLEX"/>
    <property type="match status" value="1"/>
</dbReference>
<keyword evidence="2 4" id="KW-0472">Membrane</keyword>
<gene>
    <name evidence="7" type="ORF">HUW48_18170</name>
</gene>
<comment type="subcellular location">
    <subcellularLocation>
        <location evidence="1">Cell outer membrane</location>
    </subcellularLocation>
</comment>
<organism evidence="7 8">
    <name type="scientific">Adhaeribacter radiodurans</name>
    <dbReference type="NCBI Taxonomy" id="2745197"/>
    <lineage>
        <taxon>Bacteria</taxon>
        <taxon>Pseudomonadati</taxon>
        <taxon>Bacteroidota</taxon>
        <taxon>Cytophagia</taxon>
        <taxon>Cytophagales</taxon>
        <taxon>Hymenobacteraceae</taxon>
        <taxon>Adhaeribacter</taxon>
    </lineage>
</organism>
<dbReference type="SUPFAM" id="SSF82171">
    <property type="entry name" value="DPP6 N-terminal domain-like"/>
    <property type="match status" value="1"/>
</dbReference>
<dbReference type="RefSeq" id="WP_182412290.1">
    <property type="nucleotide sequence ID" value="NZ_CP055153.1"/>
</dbReference>
<evidence type="ECO:0000256" key="5">
    <source>
        <dbReference type="SAM" id="SignalP"/>
    </source>
</evidence>
<dbReference type="Gene3D" id="2.120.10.30">
    <property type="entry name" value="TolB, C-terminal domain"/>
    <property type="match status" value="1"/>
</dbReference>
<dbReference type="InterPro" id="IPR011042">
    <property type="entry name" value="6-blade_b-propeller_TolB-like"/>
</dbReference>
<dbReference type="Pfam" id="PF00691">
    <property type="entry name" value="OmpA"/>
    <property type="match status" value="1"/>
</dbReference>
<dbReference type="SUPFAM" id="SSF103088">
    <property type="entry name" value="OmpA-like"/>
    <property type="match status" value="1"/>
</dbReference>
<dbReference type="Pfam" id="PF07676">
    <property type="entry name" value="PD40"/>
    <property type="match status" value="4"/>
</dbReference>
<dbReference type="InterPro" id="IPR050330">
    <property type="entry name" value="Bact_OuterMem_StrucFunc"/>
</dbReference>
<evidence type="ECO:0000256" key="3">
    <source>
        <dbReference type="ARBA" id="ARBA00023237"/>
    </source>
</evidence>
<dbReference type="PRINTS" id="PR01021">
    <property type="entry name" value="OMPADOMAIN"/>
</dbReference>
<dbReference type="PROSITE" id="PS51123">
    <property type="entry name" value="OMPA_2"/>
    <property type="match status" value="1"/>
</dbReference>
<dbReference type="AlphaFoldDB" id="A0A7L7LAI1"/>
<evidence type="ECO:0000313" key="7">
    <source>
        <dbReference type="EMBL" id="QMU29830.1"/>
    </source>
</evidence>
<feature type="chain" id="PRO_5029775890" evidence="5">
    <location>
        <begin position="24"/>
        <end position="662"/>
    </location>
</feature>
<dbReference type="Gene3D" id="3.30.1330.60">
    <property type="entry name" value="OmpA-like domain"/>
    <property type="match status" value="1"/>
</dbReference>
<dbReference type="InterPro" id="IPR006664">
    <property type="entry name" value="OMP_bac"/>
</dbReference>
<keyword evidence="5" id="KW-0732">Signal</keyword>
<reference evidence="7 8" key="1">
    <citation type="submission" date="2020-08" db="EMBL/GenBank/DDBJ databases">
        <title>Adhaeribacter dokdonensis sp. nov., isolated from the rhizosphere of Elymus tsukushiensis, a plant native to the Dokdo Islands, Republic of Korea.</title>
        <authorList>
            <person name="Ghim S.Y."/>
        </authorList>
    </citation>
    <scope>NUCLEOTIDE SEQUENCE [LARGE SCALE GENOMIC DNA]</scope>
    <source>
        <strain evidence="7 8">KUDC8001</strain>
    </source>
</reference>
<evidence type="ECO:0000313" key="8">
    <source>
        <dbReference type="Proteomes" id="UP000514509"/>
    </source>
</evidence>
<name>A0A7L7LAI1_9BACT</name>
<evidence type="ECO:0000256" key="1">
    <source>
        <dbReference type="ARBA" id="ARBA00004442"/>
    </source>
</evidence>
<proteinExistence type="predicted"/>
<keyword evidence="8" id="KW-1185">Reference proteome</keyword>
<evidence type="ECO:0000259" key="6">
    <source>
        <dbReference type="PROSITE" id="PS51123"/>
    </source>
</evidence>
<protein>
    <submittedName>
        <fullName evidence="7">OmpA family protein</fullName>
    </submittedName>
</protein>
<accession>A0A7L7LAI1</accession>
<dbReference type="CDD" id="cd07185">
    <property type="entry name" value="OmpA_C-like"/>
    <property type="match status" value="1"/>
</dbReference>
<dbReference type="InterPro" id="IPR006665">
    <property type="entry name" value="OmpA-like"/>
</dbReference>
<feature type="domain" description="OmpA-like" evidence="6">
    <location>
        <begin position="538"/>
        <end position="656"/>
    </location>
</feature>
<evidence type="ECO:0000256" key="2">
    <source>
        <dbReference type="ARBA" id="ARBA00023136"/>
    </source>
</evidence>
<evidence type="ECO:0000256" key="4">
    <source>
        <dbReference type="PROSITE-ProRule" id="PRU00473"/>
    </source>
</evidence>
<dbReference type="Proteomes" id="UP000514509">
    <property type="component" value="Chromosome"/>
</dbReference>
<dbReference type="KEGG" id="add:HUW48_18170"/>